<dbReference type="Pfam" id="PF13532">
    <property type="entry name" value="2OG-FeII_Oxy_2"/>
    <property type="match status" value="1"/>
</dbReference>
<dbReference type="InterPro" id="IPR027450">
    <property type="entry name" value="AlkB-like"/>
</dbReference>
<name>A0A8H7V3N4_9FUNG</name>
<dbReference type="InterPro" id="IPR032857">
    <property type="entry name" value="ALKBH4"/>
</dbReference>
<organism evidence="2 3">
    <name type="scientific">Mucor plumbeus</name>
    <dbReference type="NCBI Taxonomy" id="97098"/>
    <lineage>
        <taxon>Eukaryota</taxon>
        <taxon>Fungi</taxon>
        <taxon>Fungi incertae sedis</taxon>
        <taxon>Mucoromycota</taxon>
        <taxon>Mucoromycotina</taxon>
        <taxon>Mucoromycetes</taxon>
        <taxon>Mucorales</taxon>
        <taxon>Mucorineae</taxon>
        <taxon>Mucoraceae</taxon>
        <taxon>Mucor</taxon>
    </lineage>
</organism>
<dbReference type="InterPro" id="IPR037151">
    <property type="entry name" value="AlkB-like_sf"/>
</dbReference>
<dbReference type="EMBL" id="JAEPRC010000264">
    <property type="protein sequence ID" value="KAG2202163.1"/>
    <property type="molecule type" value="Genomic_DNA"/>
</dbReference>
<comment type="caution">
    <text evidence="2">The sequence shown here is derived from an EMBL/GenBank/DDBJ whole genome shotgun (WGS) entry which is preliminary data.</text>
</comment>
<evidence type="ECO:0000259" key="1">
    <source>
        <dbReference type="PROSITE" id="PS51471"/>
    </source>
</evidence>
<dbReference type="GO" id="GO:0070988">
    <property type="term" value="P:demethylation"/>
    <property type="evidence" value="ECO:0007669"/>
    <property type="project" value="InterPro"/>
</dbReference>
<gene>
    <name evidence="2" type="ORF">INT46_005801</name>
</gene>
<feature type="domain" description="Fe2OG dioxygenase" evidence="1">
    <location>
        <begin position="93"/>
        <end position="194"/>
    </location>
</feature>
<dbReference type="SUPFAM" id="SSF51197">
    <property type="entry name" value="Clavaminate synthase-like"/>
    <property type="match status" value="1"/>
</dbReference>
<reference evidence="2" key="1">
    <citation type="submission" date="2020-12" db="EMBL/GenBank/DDBJ databases">
        <title>Metabolic potential, ecology and presence of endohyphal bacteria is reflected in genomic diversity of Mucoromycotina.</title>
        <authorList>
            <person name="Muszewska A."/>
            <person name="Okrasinska A."/>
            <person name="Steczkiewicz K."/>
            <person name="Drgas O."/>
            <person name="Orlowska M."/>
            <person name="Perlinska-Lenart U."/>
            <person name="Aleksandrzak-Piekarczyk T."/>
            <person name="Szatraj K."/>
            <person name="Zielenkiewicz U."/>
            <person name="Pilsyk S."/>
            <person name="Malc E."/>
            <person name="Mieczkowski P."/>
            <person name="Kruszewska J.S."/>
            <person name="Biernat P."/>
            <person name="Pawlowska J."/>
        </authorList>
    </citation>
    <scope>NUCLEOTIDE SEQUENCE</scope>
    <source>
        <strain evidence="2">CBS 226.32</strain>
    </source>
</reference>
<dbReference type="InterPro" id="IPR005123">
    <property type="entry name" value="Oxoglu/Fe-dep_dioxygenase_dom"/>
</dbReference>
<dbReference type="PANTHER" id="PTHR12463:SF1">
    <property type="entry name" value="2-OXOGLUTARATE AND FE-DEPENDENT OXYGENASE FAMILY PROTEIN"/>
    <property type="match status" value="1"/>
</dbReference>
<sequence>MRTIDLSDKIPGLFLVEQVITLSEETDMIESVNKQKWSGLGIGPNPELKRRTQQYGHLFSYRYRKVMEEYGPLPKFTDFLVDRIMENRWMPNKPNHLLVNEYNPGQGIMPHIDAPALFGSAILSLSLLSECIMKFTFENQNVDIILPRRSLVILTGDARYKYKHSISKDLVETSDSGITIERDKRISFTFREIIAWEVPENTPSSNGSS</sequence>
<dbReference type="OrthoDB" id="271595at2759"/>
<dbReference type="PROSITE" id="PS51471">
    <property type="entry name" value="FE2OG_OXY"/>
    <property type="match status" value="1"/>
</dbReference>
<dbReference type="Proteomes" id="UP000650833">
    <property type="component" value="Unassembled WGS sequence"/>
</dbReference>
<dbReference type="AlphaFoldDB" id="A0A8H7V3N4"/>
<evidence type="ECO:0000313" key="3">
    <source>
        <dbReference type="Proteomes" id="UP000650833"/>
    </source>
</evidence>
<keyword evidence="3" id="KW-1185">Reference proteome</keyword>
<dbReference type="GO" id="GO:0032451">
    <property type="term" value="F:demethylase activity"/>
    <property type="evidence" value="ECO:0007669"/>
    <property type="project" value="TreeGrafter"/>
</dbReference>
<evidence type="ECO:0000313" key="2">
    <source>
        <dbReference type="EMBL" id="KAG2202163.1"/>
    </source>
</evidence>
<protein>
    <recommendedName>
        <fullName evidence="1">Fe2OG dioxygenase domain-containing protein</fullName>
    </recommendedName>
</protein>
<accession>A0A8H7V3N4</accession>
<dbReference type="GO" id="GO:0016491">
    <property type="term" value="F:oxidoreductase activity"/>
    <property type="evidence" value="ECO:0007669"/>
    <property type="project" value="TreeGrafter"/>
</dbReference>
<proteinExistence type="predicted"/>
<dbReference type="PANTHER" id="PTHR12463">
    <property type="entry name" value="OXYGENASE-RELATED"/>
    <property type="match status" value="1"/>
</dbReference>
<dbReference type="Gene3D" id="2.60.120.590">
    <property type="entry name" value="Alpha-ketoglutarate-dependent dioxygenase AlkB-like"/>
    <property type="match status" value="1"/>
</dbReference>